<name>A0A1F6BGI5_9BACT</name>
<comment type="caution">
    <text evidence="1">The sequence shown here is derived from an EMBL/GenBank/DDBJ whole genome shotgun (WGS) entry which is preliminary data.</text>
</comment>
<evidence type="ECO:0000313" key="2">
    <source>
        <dbReference type="Proteomes" id="UP000176186"/>
    </source>
</evidence>
<gene>
    <name evidence="1" type="ORF">A2363_05095</name>
</gene>
<dbReference type="STRING" id="1798401.A2363_05095"/>
<proteinExistence type="predicted"/>
<sequence>MINKEIEHIRTEAIAETKALKPSETDWKQGLSELETILTQWRVYPYSEFESRNANKILNAMAYNGEFMLAAIFNEDHTQCTILPLPELFPDDSTQRRVQLGRDVMKINLNLDMITKSVSALLSMTHTSLGAERDVVILEQNLGTFRNDHPLEIAYLQPYIAAQLPEGKHYLDWIRGVKTELNDPRSSSSPDAHFAV</sequence>
<evidence type="ECO:0000313" key="1">
    <source>
        <dbReference type="EMBL" id="OGG35617.1"/>
    </source>
</evidence>
<dbReference type="EMBL" id="MFKE01000011">
    <property type="protein sequence ID" value="OGG35617.1"/>
    <property type="molecule type" value="Genomic_DNA"/>
</dbReference>
<dbReference type="Proteomes" id="UP000176186">
    <property type="component" value="Unassembled WGS sequence"/>
</dbReference>
<reference evidence="1 2" key="1">
    <citation type="journal article" date="2016" name="Nat. Commun.">
        <title>Thousands of microbial genomes shed light on interconnected biogeochemical processes in an aquifer system.</title>
        <authorList>
            <person name="Anantharaman K."/>
            <person name="Brown C.T."/>
            <person name="Hug L.A."/>
            <person name="Sharon I."/>
            <person name="Castelle C.J."/>
            <person name="Probst A.J."/>
            <person name="Thomas B.C."/>
            <person name="Singh A."/>
            <person name="Wilkins M.J."/>
            <person name="Karaoz U."/>
            <person name="Brodie E.L."/>
            <person name="Williams K.H."/>
            <person name="Hubbard S.S."/>
            <person name="Banfield J.F."/>
        </authorList>
    </citation>
    <scope>NUCLEOTIDE SEQUENCE [LARGE SCALE GENOMIC DNA]</scope>
</reference>
<protein>
    <submittedName>
        <fullName evidence="1">Uncharacterized protein</fullName>
    </submittedName>
</protein>
<accession>A0A1F6BGI5</accession>
<organism evidence="1 2">
    <name type="scientific">Candidatus Gottesmanbacteria bacterium RIFOXYB1_FULL_47_11</name>
    <dbReference type="NCBI Taxonomy" id="1798401"/>
    <lineage>
        <taxon>Bacteria</taxon>
        <taxon>Candidatus Gottesmaniibacteriota</taxon>
    </lineage>
</organism>
<dbReference type="AlphaFoldDB" id="A0A1F6BGI5"/>